<keyword evidence="3" id="KW-1185">Reference proteome</keyword>
<name>A0A2G5SQD6_9PELO</name>
<proteinExistence type="predicted"/>
<sequence>MFFIFLFLSSLRAFCNCYHDDGPSYMDSPLRPLVPDYANSELNWKPRNFVHYAVWKNWKTGERKHFPRISGCFYNNRVYPLGAHWSEPNIGDSQTLHRFMACNKSESGYFEKRVAGCILQSEVDQYIMLNETWELAENIFKKCVETELGKVDLISVEKFEDTCNLNGVTYQRGQWFDKQRGANLLCAFGRVEKDSCEIGGVLVWLNHEVKLSNGCTFLCHPQTNIYNCDVPLHEMKISRATEAANQ</sequence>
<evidence type="ECO:0000313" key="3">
    <source>
        <dbReference type="Proteomes" id="UP000230233"/>
    </source>
</evidence>
<evidence type="ECO:0000313" key="2">
    <source>
        <dbReference type="EMBL" id="PIC17237.1"/>
    </source>
</evidence>
<gene>
    <name evidence="2" type="primary">Cnig_chr_X.g23549</name>
    <name evidence="2" type="ORF">B9Z55_023549</name>
</gene>
<comment type="caution">
    <text evidence="2">The sequence shown here is derived from an EMBL/GenBank/DDBJ whole genome shotgun (WGS) entry which is preliminary data.</text>
</comment>
<dbReference type="Proteomes" id="UP000230233">
    <property type="component" value="Chromosome X"/>
</dbReference>
<evidence type="ECO:0000256" key="1">
    <source>
        <dbReference type="SAM" id="SignalP"/>
    </source>
</evidence>
<reference evidence="3" key="1">
    <citation type="submission" date="2017-10" db="EMBL/GenBank/DDBJ databases">
        <title>Rapid genome shrinkage in a self-fertile nematode reveals novel sperm competition proteins.</title>
        <authorList>
            <person name="Yin D."/>
            <person name="Schwarz E.M."/>
            <person name="Thomas C.G."/>
            <person name="Felde R.L."/>
            <person name="Korf I.F."/>
            <person name="Cutter A.D."/>
            <person name="Schartner C.M."/>
            <person name="Ralston E.J."/>
            <person name="Meyer B.J."/>
            <person name="Haag E.S."/>
        </authorList>
    </citation>
    <scope>NUCLEOTIDE SEQUENCE [LARGE SCALE GENOMIC DNA]</scope>
    <source>
        <strain evidence="3">JU1422</strain>
    </source>
</reference>
<organism evidence="2 3">
    <name type="scientific">Caenorhabditis nigoni</name>
    <dbReference type="NCBI Taxonomy" id="1611254"/>
    <lineage>
        <taxon>Eukaryota</taxon>
        <taxon>Metazoa</taxon>
        <taxon>Ecdysozoa</taxon>
        <taxon>Nematoda</taxon>
        <taxon>Chromadorea</taxon>
        <taxon>Rhabditida</taxon>
        <taxon>Rhabditina</taxon>
        <taxon>Rhabditomorpha</taxon>
        <taxon>Rhabditoidea</taxon>
        <taxon>Rhabditidae</taxon>
        <taxon>Peloderinae</taxon>
        <taxon>Caenorhabditis</taxon>
    </lineage>
</organism>
<dbReference type="OrthoDB" id="5786086at2759"/>
<accession>A0A2G5SQD6</accession>
<keyword evidence="1" id="KW-0732">Signal</keyword>
<protein>
    <submittedName>
        <fullName evidence="2">Uncharacterized protein</fullName>
    </submittedName>
</protein>
<feature type="signal peptide" evidence="1">
    <location>
        <begin position="1"/>
        <end position="17"/>
    </location>
</feature>
<dbReference type="EMBL" id="PDUG01000006">
    <property type="protein sequence ID" value="PIC17237.1"/>
    <property type="molecule type" value="Genomic_DNA"/>
</dbReference>
<feature type="chain" id="PRO_5013667172" evidence="1">
    <location>
        <begin position="18"/>
        <end position="246"/>
    </location>
</feature>
<dbReference type="AlphaFoldDB" id="A0A2G5SQD6"/>